<name>A0A0E9W5L9_ANGAN</name>
<sequence>MLFGVSERFLTLVTSVTNTHPF</sequence>
<dbReference type="AlphaFoldDB" id="A0A0E9W5L9"/>
<evidence type="ECO:0000313" key="1">
    <source>
        <dbReference type="EMBL" id="JAH84743.1"/>
    </source>
</evidence>
<reference evidence="1" key="1">
    <citation type="submission" date="2014-11" db="EMBL/GenBank/DDBJ databases">
        <authorList>
            <person name="Amaro Gonzalez C."/>
        </authorList>
    </citation>
    <scope>NUCLEOTIDE SEQUENCE</scope>
</reference>
<accession>A0A0E9W5L9</accession>
<reference evidence="1" key="2">
    <citation type="journal article" date="2015" name="Fish Shellfish Immunol.">
        <title>Early steps in the European eel (Anguilla anguilla)-Vibrio vulnificus interaction in the gills: Role of the RtxA13 toxin.</title>
        <authorList>
            <person name="Callol A."/>
            <person name="Pajuelo D."/>
            <person name="Ebbesson L."/>
            <person name="Teles M."/>
            <person name="MacKenzie S."/>
            <person name="Amaro C."/>
        </authorList>
    </citation>
    <scope>NUCLEOTIDE SEQUENCE</scope>
</reference>
<dbReference type="EMBL" id="GBXM01023834">
    <property type="protein sequence ID" value="JAH84743.1"/>
    <property type="molecule type" value="Transcribed_RNA"/>
</dbReference>
<organism evidence="1">
    <name type="scientific">Anguilla anguilla</name>
    <name type="common">European freshwater eel</name>
    <name type="synonym">Muraena anguilla</name>
    <dbReference type="NCBI Taxonomy" id="7936"/>
    <lineage>
        <taxon>Eukaryota</taxon>
        <taxon>Metazoa</taxon>
        <taxon>Chordata</taxon>
        <taxon>Craniata</taxon>
        <taxon>Vertebrata</taxon>
        <taxon>Euteleostomi</taxon>
        <taxon>Actinopterygii</taxon>
        <taxon>Neopterygii</taxon>
        <taxon>Teleostei</taxon>
        <taxon>Anguilliformes</taxon>
        <taxon>Anguillidae</taxon>
        <taxon>Anguilla</taxon>
    </lineage>
</organism>
<proteinExistence type="predicted"/>
<protein>
    <submittedName>
        <fullName evidence="1">Uncharacterized protein</fullName>
    </submittedName>
</protein>